<dbReference type="InterPro" id="IPR004273">
    <property type="entry name" value="Dynein_heavy_D6_P-loop"/>
</dbReference>
<dbReference type="InterPro" id="IPR024317">
    <property type="entry name" value="Dynein_heavy_chain_D4_dom"/>
</dbReference>
<dbReference type="FunFam" id="3.40.50.300:FF:000049">
    <property type="entry name" value="Dynein, axonemal, heavy chain 5"/>
    <property type="match status" value="1"/>
</dbReference>
<dbReference type="Pfam" id="PF17852">
    <property type="entry name" value="Dynein_AAA_lid"/>
    <property type="match status" value="1"/>
</dbReference>
<dbReference type="InterPro" id="IPR043157">
    <property type="entry name" value="Dynein_AAA1S"/>
</dbReference>
<dbReference type="PANTHER" id="PTHR45703">
    <property type="entry name" value="DYNEIN HEAVY CHAIN"/>
    <property type="match status" value="1"/>
</dbReference>
<dbReference type="Gene3D" id="3.40.50.300">
    <property type="entry name" value="P-loop containing nucleotide triphosphate hydrolases"/>
    <property type="match status" value="5"/>
</dbReference>
<gene>
    <name evidence="25" type="ORF">APLA_LOCUS12572</name>
</gene>
<dbReference type="FunFam" id="1.20.58.1120:FF:000002">
    <property type="entry name" value="Dynein heavy chain 9, axonemal"/>
    <property type="match status" value="1"/>
</dbReference>
<accession>A0A8S1AUN3</accession>
<keyword evidence="3" id="KW-0963">Cytoplasm</keyword>
<keyword evidence="4" id="KW-0493">Microtubule</keyword>
<dbReference type="Pfam" id="PF12774">
    <property type="entry name" value="AAA_6"/>
    <property type="match status" value="1"/>
</dbReference>
<dbReference type="InterPro" id="IPR042228">
    <property type="entry name" value="Dynein_linker_3"/>
</dbReference>
<dbReference type="GO" id="GO:0008569">
    <property type="term" value="F:minus-end-directed microtubule motor activity"/>
    <property type="evidence" value="ECO:0007669"/>
    <property type="project" value="InterPro"/>
</dbReference>
<dbReference type="Proteomes" id="UP000494256">
    <property type="component" value="Unassembled WGS sequence"/>
</dbReference>
<dbReference type="FunFam" id="1.20.1270.280:FF:000003">
    <property type="entry name" value="Dynein axonemal heavy chain 17"/>
    <property type="match status" value="1"/>
</dbReference>
<dbReference type="Pfam" id="PF17857">
    <property type="entry name" value="AAA_lid_1"/>
    <property type="match status" value="1"/>
</dbReference>
<dbReference type="Gene3D" id="1.10.472.130">
    <property type="match status" value="1"/>
</dbReference>
<evidence type="ECO:0000259" key="20">
    <source>
        <dbReference type="Pfam" id="PF12781"/>
    </source>
</evidence>
<feature type="domain" description="Dynein heavy chain coiled coil stalk" evidence="18">
    <location>
        <begin position="1528"/>
        <end position="1869"/>
    </location>
</feature>
<dbReference type="InterPro" id="IPR042219">
    <property type="entry name" value="AAA_lid_11_sf"/>
</dbReference>
<evidence type="ECO:0000259" key="18">
    <source>
        <dbReference type="Pfam" id="PF12777"/>
    </source>
</evidence>
<evidence type="ECO:0000256" key="12">
    <source>
        <dbReference type="ARBA" id="ARBA00023212"/>
    </source>
</evidence>
<keyword evidence="10" id="KW-0969">Cilium</keyword>
<dbReference type="FunFam" id="3.40.50.300:FF:000411">
    <property type="entry name" value="dynein heavy chain 17, axonemal"/>
    <property type="match status" value="1"/>
</dbReference>
<protein>
    <submittedName>
        <fullName evidence="25">Uncharacterized protein</fullName>
    </submittedName>
</protein>
<feature type="coiled-coil region" evidence="14">
    <location>
        <begin position="1749"/>
        <end position="1790"/>
    </location>
</feature>
<dbReference type="InterPro" id="IPR035699">
    <property type="entry name" value="AAA_6"/>
</dbReference>
<feature type="domain" description="Dynein heavy chain region D6 P-loop" evidence="15">
    <location>
        <begin position="2354"/>
        <end position="2474"/>
    </location>
</feature>
<comment type="similarity">
    <text evidence="2">Belongs to the dynein heavy chain family.</text>
</comment>
<dbReference type="FunFam" id="3.40.50.300:FF:000219">
    <property type="entry name" value="Dynein axonemal heavy chain 17"/>
    <property type="match status" value="1"/>
</dbReference>
<keyword evidence="9 14" id="KW-0175">Coiled coil</keyword>
<keyword evidence="13" id="KW-0966">Cell projection</keyword>
<evidence type="ECO:0000256" key="13">
    <source>
        <dbReference type="ARBA" id="ARBA00023273"/>
    </source>
</evidence>
<dbReference type="Pfam" id="PF12775">
    <property type="entry name" value="AAA_7"/>
    <property type="match status" value="2"/>
</dbReference>
<keyword evidence="8" id="KW-0243">Dynein</keyword>
<feature type="domain" description="Dynein heavy chain linker" evidence="16">
    <location>
        <begin position="3"/>
        <end position="117"/>
    </location>
</feature>
<dbReference type="Pfam" id="PF08393">
    <property type="entry name" value="DHC_N2"/>
    <property type="match status" value="1"/>
</dbReference>
<dbReference type="InterPro" id="IPR043160">
    <property type="entry name" value="Dynein_C_barrel"/>
</dbReference>
<evidence type="ECO:0000259" key="21">
    <source>
        <dbReference type="Pfam" id="PF17852"/>
    </source>
</evidence>
<proteinExistence type="inferred from homology"/>
<dbReference type="SUPFAM" id="SSF52540">
    <property type="entry name" value="P-loop containing nucleoside triphosphate hydrolases"/>
    <property type="match status" value="4"/>
</dbReference>
<evidence type="ECO:0000256" key="4">
    <source>
        <dbReference type="ARBA" id="ARBA00022701"/>
    </source>
</evidence>
<evidence type="ECO:0000256" key="8">
    <source>
        <dbReference type="ARBA" id="ARBA00023017"/>
    </source>
</evidence>
<dbReference type="Gene3D" id="1.20.920.30">
    <property type="match status" value="1"/>
</dbReference>
<evidence type="ECO:0000259" key="24">
    <source>
        <dbReference type="Pfam" id="PF18199"/>
    </source>
</evidence>
<evidence type="ECO:0000259" key="19">
    <source>
        <dbReference type="Pfam" id="PF12780"/>
    </source>
</evidence>
<dbReference type="Pfam" id="PF12781">
    <property type="entry name" value="AAA_9"/>
    <property type="match status" value="1"/>
</dbReference>
<dbReference type="FunFam" id="1.20.920.20:FF:000003">
    <property type="entry name" value="Dynein axonemal heavy chain 17"/>
    <property type="match status" value="1"/>
</dbReference>
<dbReference type="GO" id="GO:0005524">
    <property type="term" value="F:ATP binding"/>
    <property type="evidence" value="ECO:0007669"/>
    <property type="project" value="UniProtKB-KW"/>
</dbReference>
<dbReference type="InterPro" id="IPR041589">
    <property type="entry name" value="DNAH3_AAA_lid_1"/>
</dbReference>
<dbReference type="Pfam" id="PF03028">
    <property type="entry name" value="Dynein_heavy"/>
    <property type="match status" value="1"/>
</dbReference>
<dbReference type="InterPro" id="IPR035706">
    <property type="entry name" value="AAA_9"/>
</dbReference>
<feature type="domain" description="Dynein heavy chain AAA lid" evidence="23">
    <location>
        <begin position="2506"/>
        <end position="2642"/>
    </location>
</feature>
<evidence type="ECO:0000256" key="11">
    <source>
        <dbReference type="ARBA" id="ARBA00023175"/>
    </source>
</evidence>
<dbReference type="FunFam" id="3.20.180.20:FF:000001">
    <property type="entry name" value="Dynein axonemal heavy chain 5"/>
    <property type="match status" value="1"/>
</dbReference>
<dbReference type="Gene3D" id="1.20.1270.280">
    <property type="match status" value="1"/>
</dbReference>
<dbReference type="FunFam" id="1.10.8.1220:FF:000001">
    <property type="entry name" value="Dynein axonemal heavy chain 5"/>
    <property type="match status" value="1"/>
</dbReference>
<dbReference type="FunFam" id="1.20.920.30:FF:000003">
    <property type="entry name" value="Dynein axonemal heavy chain 17"/>
    <property type="match status" value="1"/>
</dbReference>
<dbReference type="GO" id="GO:0005930">
    <property type="term" value="C:axoneme"/>
    <property type="evidence" value="ECO:0007669"/>
    <property type="project" value="UniProtKB-SubCell"/>
</dbReference>
<evidence type="ECO:0000256" key="5">
    <source>
        <dbReference type="ARBA" id="ARBA00022737"/>
    </source>
</evidence>
<dbReference type="FunFam" id="3.40.50.300:FF:002141">
    <property type="entry name" value="Dynein heavy chain"/>
    <property type="match status" value="1"/>
</dbReference>
<evidence type="ECO:0000256" key="14">
    <source>
        <dbReference type="SAM" id="Coils"/>
    </source>
</evidence>
<evidence type="ECO:0000259" key="17">
    <source>
        <dbReference type="Pfam" id="PF12774"/>
    </source>
</evidence>
<evidence type="ECO:0000313" key="26">
    <source>
        <dbReference type="Proteomes" id="UP000494256"/>
    </source>
</evidence>
<comment type="subcellular location">
    <subcellularLocation>
        <location evidence="1">Cytoplasm</location>
        <location evidence="1">Cytoskeleton</location>
        <location evidence="1">Cilium axoneme</location>
    </subcellularLocation>
</comment>
<evidence type="ECO:0000256" key="7">
    <source>
        <dbReference type="ARBA" id="ARBA00022840"/>
    </source>
</evidence>
<dbReference type="Pfam" id="PF18199">
    <property type="entry name" value="Dynein_C"/>
    <property type="match status" value="1"/>
</dbReference>
<dbReference type="Gene3D" id="1.10.8.1220">
    <property type="match status" value="1"/>
</dbReference>
<keyword evidence="6" id="KW-0547">Nucleotide-binding</keyword>
<comment type="caution">
    <text evidence="25">The sequence shown here is derived from an EMBL/GenBank/DDBJ whole genome shotgun (WGS) entry which is preliminary data.</text>
</comment>
<dbReference type="Gene3D" id="3.20.180.20">
    <property type="entry name" value="Dynein heavy chain, N-terminal domain 2"/>
    <property type="match status" value="1"/>
</dbReference>
<dbReference type="Gene3D" id="1.20.920.20">
    <property type="match status" value="1"/>
</dbReference>
<dbReference type="Gene3D" id="1.10.8.710">
    <property type="match status" value="1"/>
</dbReference>
<dbReference type="GO" id="GO:0005874">
    <property type="term" value="C:microtubule"/>
    <property type="evidence" value="ECO:0007669"/>
    <property type="project" value="UniProtKB-KW"/>
</dbReference>
<evidence type="ECO:0000256" key="10">
    <source>
        <dbReference type="ARBA" id="ARBA00023069"/>
    </source>
</evidence>
<dbReference type="GO" id="GO:0097729">
    <property type="term" value="C:9+2 motile cilium"/>
    <property type="evidence" value="ECO:0007669"/>
    <property type="project" value="UniProtKB-ARBA"/>
</dbReference>
<feature type="domain" description="Dynein heavy chain ATP-binding dynein motor region" evidence="20">
    <location>
        <begin position="1897"/>
        <end position="2114"/>
    </location>
</feature>
<dbReference type="GO" id="GO:0030286">
    <property type="term" value="C:dynein complex"/>
    <property type="evidence" value="ECO:0007669"/>
    <property type="project" value="UniProtKB-KW"/>
</dbReference>
<dbReference type="Pfam" id="PF12777">
    <property type="entry name" value="MT"/>
    <property type="match status" value="1"/>
</dbReference>
<feature type="domain" description="Dynein heavy chain AAA module D4" evidence="19">
    <location>
        <begin position="1255"/>
        <end position="1514"/>
    </location>
</feature>
<dbReference type="InterPro" id="IPR041228">
    <property type="entry name" value="Dynein_C"/>
</dbReference>
<dbReference type="Gene3D" id="3.10.490.20">
    <property type="match status" value="1"/>
</dbReference>
<evidence type="ECO:0000259" key="16">
    <source>
        <dbReference type="Pfam" id="PF08393"/>
    </source>
</evidence>
<feature type="domain" description="Dynein heavy chain C-terminal" evidence="24">
    <location>
        <begin position="2651"/>
        <end position="2943"/>
    </location>
</feature>
<evidence type="ECO:0000256" key="6">
    <source>
        <dbReference type="ARBA" id="ARBA00022741"/>
    </source>
</evidence>
<evidence type="ECO:0000256" key="1">
    <source>
        <dbReference type="ARBA" id="ARBA00004430"/>
    </source>
</evidence>
<feature type="domain" description="Dynein heavy chain 3 AAA+ lid" evidence="22">
    <location>
        <begin position="1112"/>
        <end position="1210"/>
    </location>
</feature>
<evidence type="ECO:0000259" key="22">
    <source>
        <dbReference type="Pfam" id="PF17857"/>
    </source>
</evidence>
<dbReference type="Pfam" id="PF12780">
    <property type="entry name" value="AAA_8"/>
    <property type="match status" value="1"/>
</dbReference>
<dbReference type="InterPro" id="IPR013602">
    <property type="entry name" value="Dynein_heavy_linker"/>
</dbReference>
<dbReference type="FunFam" id="3.10.490.20:FF:000002">
    <property type="entry name" value="Dynein axonemal heavy chain 17"/>
    <property type="match status" value="1"/>
</dbReference>
<dbReference type="InterPro" id="IPR041466">
    <property type="entry name" value="Dynein_AAA5_ext"/>
</dbReference>
<reference evidence="25 26" key="1">
    <citation type="submission" date="2020-04" db="EMBL/GenBank/DDBJ databases">
        <authorList>
            <person name="Wallbank WR R."/>
            <person name="Pardo Diaz C."/>
            <person name="Kozak K."/>
            <person name="Martin S."/>
            <person name="Jiggins C."/>
            <person name="Moest M."/>
            <person name="Warren A I."/>
            <person name="Byers J.R.P. K."/>
            <person name="Montejo-Kovacevich G."/>
            <person name="Yen C E."/>
        </authorList>
    </citation>
    <scope>NUCLEOTIDE SEQUENCE [LARGE SCALE GENOMIC DNA]</scope>
</reference>
<evidence type="ECO:0000313" key="25">
    <source>
        <dbReference type="EMBL" id="CAB3248909.1"/>
    </source>
</evidence>
<feature type="domain" description="Dynein heavy chain hydrolytic ATP-binding dynein motor region" evidence="17">
    <location>
        <begin position="251"/>
        <end position="577"/>
    </location>
</feature>
<dbReference type="Gene3D" id="6.10.140.1060">
    <property type="match status" value="1"/>
</dbReference>
<organism evidence="25 26">
    <name type="scientific">Arctia plantaginis</name>
    <name type="common">Wood tiger moth</name>
    <name type="synonym">Phalaena plantaginis</name>
    <dbReference type="NCBI Taxonomy" id="874455"/>
    <lineage>
        <taxon>Eukaryota</taxon>
        <taxon>Metazoa</taxon>
        <taxon>Ecdysozoa</taxon>
        <taxon>Arthropoda</taxon>
        <taxon>Hexapoda</taxon>
        <taxon>Insecta</taxon>
        <taxon>Pterygota</taxon>
        <taxon>Neoptera</taxon>
        <taxon>Endopterygota</taxon>
        <taxon>Lepidoptera</taxon>
        <taxon>Glossata</taxon>
        <taxon>Ditrysia</taxon>
        <taxon>Noctuoidea</taxon>
        <taxon>Erebidae</taxon>
        <taxon>Arctiinae</taxon>
        <taxon>Arctia</taxon>
    </lineage>
</organism>
<dbReference type="EMBL" id="CADEBD010000344">
    <property type="protein sequence ID" value="CAB3248909.1"/>
    <property type="molecule type" value="Genomic_DNA"/>
</dbReference>
<evidence type="ECO:0000259" key="15">
    <source>
        <dbReference type="Pfam" id="PF03028"/>
    </source>
</evidence>
<name>A0A8S1AUN3_ARCPL</name>
<dbReference type="GO" id="GO:0007018">
    <property type="term" value="P:microtubule-based movement"/>
    <property type="evidence" value="ECO:0007669"/>
    <property type="project" value="InterPro"/>
</dbReference>
<dbReference type="InterPro" id="IPR024743">
    <property type="entry name" value="Dynein_HC_stalk"/>
</dbReference>
<dbReference type="Gene3D" id="1.20.58.1120">
    <property type="match status" value="1"/>
</dbReference>
<evidence type="ECO:0000256" key="2">
    <source>
        <dbReference type="ARBA" id="ARBA00008887"/>
    </source>
</evidence>
<dbReference type="InterPro" id="IPR041658">
    <property type="entry name" value="AAA_lid_11"/>
</dbReference>
<evidence type="ECO:0000259" key="23">
    <source>
        <dbReference type="Pfam" id="PF18198"/>
    </source>
</evidence>
<dbReference type="Pfam" id="PF18198">
    <property type="entry name" value="AAA_lid_11"/>
    <property type="match status" value="1"/>
</dbReference>
<dbReference type="InterPro" id="IPR026983">
    <property type="entry name" value="DHC"/>
</dbReference>
<dbReference type="Gene3D" id="1.10.8.720">
    <property type="entry name" value="Region D6 of dynein motor"/>
    <property type="match status" value="1"/>
</dbReference>
<keyword evidence="12" id="KW-0206">Cytoskeleton</keyword>
<keyword evidence="5" id="KW-0677">Repeat</keyword>
<evidence type="ECO:0000256" key="3">
    <source>
        <dbReference type="ARBA" id="ARBA00022490"/>
    </source>
</evidence>
<dbReference type="PANTHER" id="PTHR45703:SF8">
    <property type="entry name" value="DYNEINS HEAVY CHAIN"/>
    <property type="match status" value="1"/>
</dbReference>
<keyword evidence="11" id="KW-0505">Motor protein</keyword>
<dbReference type="FunFam" id="1.10.8.710:FF:000002">
    <property type="entry name" value="dynein heavy chain 17, axonemal"/>
    <property type="match status" value="1"/>
</dbReference>
<dbReference type="GO" id="GO:0045505">
    <property type="term" value="F:dynein intermediate chain binding"/>
    <property type="evidence" value="ECO:0007669"/>
    <property type="project" value="InterPro"/>
</dbReference>
<feature type="domain" description="Dynein heavy chain AAA 5 extension" evidence="21">
    <location>
        <begin position="735"/>
        <end position="853"/>
    </location>
</feature>
<dbReference type="FunFam" id="3.40.50.300:FF:000945">
    <property type="entry name" value="Dynein axonemal heavy chain 9"/>
    <property type="match status" value="1"/>
</dbReference>
<dbReference type="GO" id="GO:0051959">
    <property type="term" value="F:dynein light intermediate chain binding"/>
    <property type="evidence" value="ECO:0007669"/>
    <property type="project" value="InterPro"/>
</dbReference>
<sequence length="2945" mass="334204">MSALNLCEKALNDYLETKRLAYPRFYFVSSADLLDILSNGNNPPAVSKHLPKLYDNLAKLVFPKTGSKQAIEMISKENEEHVPFKAPCCDCSGKVETWLNRVTDCMRYTLRDIFEHCVKSYEDKSRDEWVFDWPAQPALVGTQIWWTTETNQAFEKLEEGYEGALKDYQKKQIAQLNALIVLLLGDLSVGDRQKIMTICTIDVHSRDVVAKLISAKVENSNAFQWQSQLRHRWSISLNNCYANICDAQFLYDYEYLGNTPRLVITPLTDRCYITLTQSLHLVMGGAPAGPAGTGKTETTKDLGRALGIMVYVFNCSEQMDYKSCGNIYKGLAQTGSWGCFDEFNRISVEVLSVVSVQVKSVLDAIKAKKKKFDFMGEFITLIPTIGMFITMNPGYAGRTELPENLKALFRPCAMVVPDFELICEIMLVAEGFQDARLLARKFITLYTLCRELLSKQDHYDWGLRAIKSVLVVAGSLKRGDRQRPEDQVLMRALRDFNVPKIVTDDTPVFMGLIGDLFPALDVPRKRDFDFEKELVAGALSMNLQPEHGFILKMVQLVELFAVRHSVFIDGFAGTGKSMVWQCLNKTYHMLKMKPFYNDLDPKAVTNDELFGIINPATREWKDGLFSTIMRDMANMPGDGPKWIVLDGDIDPMWIESLNTLMDDNKVLTLASNERIALNKTMRLLFEISNLRTATPATVSRAGILYINPQDLGWNPYVASWIETTRDDESEKTLLTVMFDKYIPPLLESCKKYKRVTPLTELQQIQLTCYLLECFLNKTLLPSDCPKEWYEIYFVFSVAWGFGSALFQDQLVDWRNEFSKWFLNEFKQIKFPSTGNIFSFFIDPETKKFLPWSERVESFELDPDLPLQSCLVSTSETTRTRFFMDMLIAKAKPVMLVGSAGSGKTVTVAAKLNSLPDSYAVTNVGLNFYTTSGFTVKRFIEFACLKILVHICSTITNEPMHGTPVHSSNYFVAEMIQKVLEKPLEKKSGRNYGPPGGKFMIYFVDDMNMPEVDTYGTVQPHTLVRQFMDYRHWYDRQKLTLKDISNCMFLACMNPTAGSFTIDSRLQRHFCTFAISFPGLDACQHIYKQILSQHVANPLNKYGILVIRYVDVLVNTALALHVKLASTFLPTAIKFHYLWNLRDLSSIFQGILFTTGDAIKSSSEFIRLWMHEATRVYSDKLVDAADNETFSKLIAETIKKNCEDFDENVVFEKPLIFCHFAEGIGDPKYFPIKDWPQIKKLLEESLSGYNDLVATMNLVLFEDAMYHICRINRIMESPRGNALLVGVGGSGKQSLSRLSAFISSLEVFQIQLRKGYGINDLKVDLAGLNLKAGLKNIGCMFLMTDGQVADERFLVLINDLLASGEIPELFADDEVENIINGVKAETKASGVQDTRENCWRFFINRVRSMLKVVLCFSPVGATLRVRARKFPSVVNCSAIDWFHQWPQEALQSVSKRFLSEVHSLPPELVNSVADFMSHVHQSVNKMSEVYFQNEKRYNYTTPKTFLEQIALYSKLLNEKTTNLKMMISRLENGLEKLASCAADVAILKVTLAEQEIILKEKNKAAEELIDVVGAESDKVSKEKAFAAEEEKKVKVIEEDVTIKAKICADDLAKAEPALIAAQEALNTLNKNNLTELKAFGSPPDAVVMVTAAVLVLFSKRGKLPKDRSWKACKLMMAKVDQFLYDLVYYDKENIHPDVIKAVQPYLKNAEFHPDLIRAKSAAAAGLCAWVINIVKFYDVYVVVEPKRRALNAANAELQAARDKLAFLTDQIAELEEKLGVLMKAFQEAVNEKMKCQAEADATNATIDLANRLVNGLASEKIRWSATVVNMKESGVLLPGDVLLVTAFISYVGCFTRGYRLQMMYEDWVPSLGKTNPKIEMTENLDPLTMLTDDAQIATWNNEGLPTDTMSTENATILTNSARWPLMIDPQLQGIKWIKSKFGDALVVIRLTQRNYLDRIERGVSNGDVLLLENIGETVDAVLEPLLGRVLIRKGKVLKIGDREIDYHPNFRFILQTKLANPHYQPEMQAQCTLINFTVTRDGLEEQLLGEVVKAERPDLEALRAGLTKQQNDFKITLKSLEDDLLKRLSSAGPDILSDAALVINLETTKKTAADIEIKVEEGKVTAVKIDEARERYRRAATRASMLYFILNEIYKINPMYQFSLKAYSVVFKEALRTAEKADELEKRVRNLLDSITFSVYVYTCRGLFERDKLVFLFLVTLQVLQTEGRLDMRELDFLLKYAVAPENSPYSWLSNNSWGGVIALSKMDAFEDLDKEIEGATKRWEKYTEGEAPERDKLPGDWKNKTSLQRLCIMRALRPDRMSYASSAFCEENLGSKFVEARTPPLEISYQESNSQTAMFFILSPGVDPLKDLEKLGRKIGFATDKKNFHIVSLGQGQEVVAESAMGIASANGHWVILQNIHLVAKWLSTLEKKMEECFENPEEDYRLYLSAEPAADAAYHVIPQGILESAIKITNEPPIGMWANLHKSLDNFSQETLEMCSKEAEFKSVLFALCYFHAVVAERRKFGPQGWNRVYPFNFGDLTICVYVLYNYLEANPRVPWEDLRYLFGEIMYGGHITDDWDRRLCRTFLLEYMAPELVDGELQLAPGFISPPNSDYVGYHAYIDDYLPDETPYLYGLHPNAEIGYLTTVSERLFGVVFEMQPRDTGAQAGGGATKEEIIRALLDDFLDRVPEPFNLQELMGKVEELTPYTIVALQECERMNRLMAEIRRSLKETELGLKGELTISSDMEKLMESLFMDKVPDSWTKLAYPSLLGLAAWFSDLCMRLTELENWSGDFNLPPAVWLAGFFNPQSFLTAIMQQTARKNDWPLDKMCLNCDVTKKNRQDFNAPPREGANICGLFMEGARWDTTTGGIVESRMMELFPMMPVIFIKAVTQDKQEVRNVYECPVYKIRMRGPTFVWTFNLKTKDKPTRWTLAGVALLLGI</sequence>
<dbReference type="FunFam" id="1.10.8.720:FF:000002">
    <property type="entry name" value="Dynein heavy chain 9, axonemal"/>
    <property type="match status" value="1"/>
</dbReference>
<evidence type="ECO:0000256" key="9">
    <source>
        <dbReference type="ARBA" id="ARBA00023054"/>
    </source>
</evidence>
<dbReference type="InterPro" id="IPR027417">
    <property type="entry name" value="P-loop_NTPase"/>
</dbReference>
<keyword evidence="7" id="KW-0067">ATP-binding</keyword>
<dbReference type="OrthoDB" id="6605882at2759"/>